<organism evidence="3 4">
    <name type="scientific">Mesorhabditis belari</name>
    <dbReference type="NCBI Taxonomy" id="2138241"/>
    <lineage>
        <taxon>Eukaryota</taxon>
        <taxon>Metazoa</taxon>
        <taxon>Ecdysozoa</taxon>
        <taxon>Nematoda</taxon>
        <taxon>Chromadorea</taxon>
        <taxon>Rhabditida</taxon>
        <taxon>Rhabditina</taxon>
        <taxon>Rhabditomorpha</taxon>
        <taxon>Rhabditoidea</taxon>
        <taxon>Rhabditidae</taxon>
        <taxon>Mesorhabditinae</taxon>
        <taxon>Mesorhabditis</taxon>
    </lineage>
</organism>
<evidence type="ECO:0000313" key="4">
    <source>
        <dbReference type="WBParaSite" id="MBELARI_LOCUS1210.1"/>
    </source>
</evidence>
<keyword evidence="2" id="KW-1133">Transmembrane helix</keyword>
<keyword evidence="2" id="KW-0812">Transmembrane</keyword>
<keyword evidence="2" id="KW-0472">Membrane</keyword>
<evidence type="ECO:0000256" key="1">
    <source>
        <dbReference type="SAM" id="Coils"/>
    </source>
</evidence>
<feature type="coiled-coil region" evidence="1">
    <location>
        <begin position="73"/>
        <end position="100"/>
    </location>
</feature>
<keyword evidence="3" id="KW-1185">Reference proteome</keyword>
<evidence type="ECO:0000313" key="3">
    <source>
        <dbReference type="Proteomes" id="UP000887575"/>
    </source>
</evidence>
<keyword evidence="1" id="KW-0175">Coiled coil</keyword>
<dbReference type="WBParaSite" id="MBELARI_LOCUS1210.1">
    <property type="protein sequence ID" value="MBELARI_LOCUS1210.1"/>
    <property type="gene ID" value="MBELARI_LOCUS1210"/>
</dbReference>
<feature type="coiled-coil region" evidence="1">
    <location>
        <begin position="581"/>
        <end position="622"/>
    </location>
</feature>
<evidence type="ECO:0000256" key="2">
    <source>
        <dbReference type="SAM" id="Phobius"/>
    </source>
</evidence>
<name>A0AAF3EDQ3_9BILA</name>
<feature type="transmembrane region" description="Helical" evidence="2">
    <location>
        <begin position="796"/>
        <end position="816"/>
    </location>
</feature>
<dbReference type="Proteomes" id="UP000887575">
    <property type="component" value="Unassembled WGS sequence"/>
</dbReference>
<feature type="coiled-coil region" evidence="1">
    <location>
        <begin position="128"/>
        <end position="169"/>
    </location>
</feature>
<accession>A0AAF3EDQ3</accession>
<feature type="coiled-coil region" evidence="1">
    <location>
        <begin position="433"/>
        <end position="467"/>
    </location>
</feature>
<dbReference type="AlphaFoldDB" id="A0AAF3EDQ3"/>
<sequence length="831" mass="95575">MRKVANLSMQDELAAKEEELGSAAQKVSMVSERLEMELAAKQALQAKYNCVKADHQKFLLRQKVEELEDLALIRALCRELKDKQDAMETLQAKYDRVKADQQRTRGRFKLLLRNNSLQERFQYLTVMMDETENELMSLMEQNEDLRQKNDYLEADKKKLRQDVEILEGSHQLLADIVNNAFIDSSEPFRKDEPVEKKEMSDANVQTEDFGHLEDGWTLCTTIEVKLIGALCRQLKDKQAAMEALQADYDRVKADQQKSLLRELRDQQEFEELVDLYRKAAEQNEKLRGRMENQGLFAFWSNGVLDQTFRSLEDSFEEAIAKQSEIGALGSNGVLDQTFRSLEDSLQEATAKQNEVDQMIVDVRKKQKPRICGCYRPLLSNTSKICFRCNEAMSGAIGSRIEVGPCGCEESMQLRHRNNSLQEQLQYLTDVVGKDETEGDHVSLMEQNEDLRQKNYHLDADNKKLRQDVEILEGSHQLLADIVNNAFIDSSEPFRKDEPVEKKELSDAQTEVFGRLEDGFPVCTTIKMIEALYQELKDKQAAMEKELGSATQKMARVFERLEMELKAKQALQADYDRVKADQQKLLLREERYKQEFEELEDLYRKTAEQNEKLRDEMENQRLDAFGSNGVLDQTFRSLEDSLQEATAKQNEVDQMIVDVREKQRAKQMQSRILRTSSGNEAMSEAIESRIAVGPCGCMQWHKNNSQQEQLQWLADVVGDDNKKLRLADEILKGSHQLLADIMNNVFILSSKPFRKDEPTEKKVGAFSLEEAIAKQNEFDQRIVNVLKKQEPGCFKSLLVGFLVIVIVFFASLASVPVDSTDPNALYDRHHYI</sequence>
<feature type="coiled-coil region" evidence="1">
    <location>
        <begin position="525"/>
        <end position="552"/>
    </location>
</feature>
<reference evidence="4" key="1">
    <citation type="submission" date="2024-02" db="UniProtKB">
        <authorList>
            <consortium name="WormBaseParasite"/>
        </authorList>
    </citation>
    <scope>IDENTIFICATION</scope>
</reference>
<protein>
    <submittedName>
        <fullName evidence="4">Uncharacterized protein</fullName>
    </submittedName>
</protein>
<proteinExistence type="predicted"/>
<feature type="coiled-coil region" evidence="1">
    <location>
        <begin position="227"/>
        <end position="289"/>
    </location>
</feature>